<dbReference type="OrthoDB" id="9770043at2"/>
<evidence type="ECO:0000256" key="2">
    <source>
        <dbReference type="ARBA" id="ARBA00022723"/>
    </source>
</evidence>
<evidence type="ECO:0000256" key="4">
    <source>
        <dbReference type="PROSITE-ProRule" id="PRU00433"/>
    </source>
</evidence>
<dbReference type="GO" id="GO:0020037">
    <property type="term" value="F:heme binding"/>
    <property type="evidence" value="ECO:0007669"/>
    <property type="project" value="InterPro"/>
</dbReference>
<dbReference type="InterPro" id="IPR011042">
    <property type="entry name" value="6-blade_b-propeller_TolB-like"/>
</dbReference>
<dbReference type="InterPro" id="IPR009056">
    <property type="entry name" value="Cyt_c-like_dom"/>
</dbReference>
<evidence type="ECO:0000259" key="5">
    <source>
        <dbReference type="PROSITE" id="PS51007"/>
    </source>
</evidence>
<keyword evidence="3 4" id="KW-0408">Iron</keyword>
<protein>
    <submittedName>
        <fullName evidence="6">PQQ-dependent sugar dehydrogenase</fullName>
    </submittedName>
</protein>
<evidence type="ECO:0000313" key="6">
    <source>
        <dbReference type="EMBL" id="RKN81188.1"/>
    </source>
</evidence>
<dbReference type="InterPro" id="IPR036909">
    <property type="entry name" value="Cyt_c-like_dom_sf"/>
</dbReference>
<dbReference type="GO" id="GO:0046872">
    <property type="term" value="F:metal ion binding"/>
    <property type="evidence" value="ECO:0007669"/>
    <property type="project" value="UniProtKB-KW"/>
</dbReference>
<dbReference type="Proteomes" id="UP000276603">
    <property type="component" value="Unassembled WGS sequence"/>
</dbReference>
<dbReference type="SUPFAM" id="SSF46626">
    <property type="entry name" value="Cytochrome c"/>
    <property type="match status" value="1"/>
</dbReference>
<keyword evidence="7" id="KW-1185">Reference proteome</keyword>
<reference evidence="6 7" key="1">
    <citation type="submission" date="2018-10" db="EMBL/GenBank/DDBJ databases">
        <title>Ulvibacterium marinum gen. nov., sp. nov., a novel marine bacterium of the family Flavobacteriaceae, isolated from a culture of the green alga Ulva prolifera.</title>
        <authorList>
            <person name="Zhang Z."/>
        </authorList>
    </citation>
    <scope>NUCLEOTIDE SEQUENCE [LARGE SCALE GENOMIC DNA]</scope>
    <source>
        <strain evidence="6 7">CCMM003</strain>
    </source>
</reference>
<feature type="domain" description="Cytochrome c" evidence="5">
    <location>
        <begin position="52"/>
        <end position="135"/>
    </location>
</feature>
<proteinExistence type="predicted"/>
<dbReference type="PANTHER" id="PTHR19328:SF75">
    <property type="entry name" value="ALDOSE SUGAR DEHYDROGENASE YLII"/>
    <property type="match status" value="1"/>
</dbReference>
<dbReference type="SUPFAM" id="SSF50952">
    <property type="entry name" value="Soluble quinoprotein glucose dehydrogenase"/>
    <property type="match status" value="1"/>
</dbReference>
<gene>
    <name evidence="6" type="ORF">D7Z94_09610</name>
</gene>
<dbReference type="RefSeq" id="WP_120711345.1">
    <property type="nucleotide sequence ID" value="NZ_RBCJ01000002.1"/>
</dbReference>
<dbReference type="Pfam" id="PF13442">
    <property type="entry name" value="Cytochrome_CBB3"/>
    <property type="match status" value="1"/>
</dbReference>
<evidence type="ECO:0000313" key="7">
    <source>
        <dbReference type="Proteomes" id="UP000276603"/>
    </source>
</evidence>
<dbReference type="AlphaFoldDB" id="A0A3B0C9G1"/>
<dbReference type="EMBL" id="RBCJ01000002">
    <property type="protein sequence ID" value="RKN81188.1"/>
    <property type="molecule type" value="Genomic_DNA"/>
</dbReference>
<dbReference type="PANTHER" id="PTHR19328">
    <property type="entry name" value="HEDGEHOG-INTERACTING PROTEIN"/>
    <property type="match status" value="1"/>
</dbReference>
<dbReference type="GO" id="GO:0009055">
    <property type="term" value="F:electron transfer activity"/>
    <property type="evidence" value="ECO:0007669"/>
    <property type="project" value="InterPro"/>
</dbReference>
<comment type="caution">
    <text evidence="6">The sequence shown here is derived from an EMBL/GenBank/DDBJ whole genome shotgun (WGS) entry which is preliminary data.</text>
</comment>
<accession>A0A3B0C9G1</accession>
<dbReference type="Gene3D" id="2.120.10.30">
    <property type="entry name" value="TolB, C-terminal domain"/>
    <property type="match status" value="1"/>
</dbReference>
<keyword evidence="1 4" id="KW-0349">Heme</keyword>
<dbReference type="Gene3D" id="1.10.760.10">
    <property type="entry name" value="Cytochrome c-like domain"/>
    <property type="match status" value="1"/>
</dbReference>
<keyword evidence="2 4" id="KW-0479">Metal-binding</keyword>
<organism evidence="6 7">
    <name type="scientific">Ulvibacterium marinum</name>
    <dbReference type="NCBI Taxonomy" id="2419782"/>
    <lineage>
        <taxon>Bacteria</taxon>
        <taxon>Pseudomonadati</taxon>
        <taxon>Bacteroidota</taxon>
        <taxon>Flavobacteriia</taxon>
        <taxon>Flavobacteriales</taxon>
        <taxon>Flavobacteriaceae</taxon>
        <taxon>Ulvibacterium</taxon>
    </lineage>
</organism>
<dbReference type="InterPro" id="IPR012938">
    <property type="entry name" value="Glc/Sorbosone_DH"/>
</dbReference>
<dbReference type="Pfam" id="PF07995">
    <property type="entry name" value="GSDH"/>
    <property type="match status" value="1"/>
</dbReference>
<dbReference type="PROSITE" id="PS51007">
    <property type="entry name" value="CYTC"/>
    <property type="match status" value="1"/>
</dbReference>
<sequence length="503" mass="55404">MAQITPNPFSQITFKLKHTYKGLKTITQFVGLFFLSLLLGCNNSEDAESPEEGMNPGNEIVDLEGVALTYRNQCGGCHGQDLGSFVEREWTYGNSLEEVIHSITDGYADNGMPAYGSALGAQEIEDLTNYILTEIDGKTKAMLEEDNPDLSGLIASDDLTFRLETLNDEIPGIPWGLEQLPNGEILVTERGGRLFLVGNDKQLTEITGVPDVASQGQGGLLDVLIHPDFENNAWVYLSYSRVNPNNSSERTTAVVRARLQGNSLVEVENIFTALPYLNSGQHFGSRLVFDSNGYLYVSVGDRGNRDVYPQELDNAIGKIHRIQDDGQIPIDNPFYNTPGAVNSIFTYGTRNPQGMSLHPETGAVWEGEHGPQGGDEINILEAGNNNGWPVISYGINYDGSTFTDLTELNGMEQPVYHWTPSIAPCGMTFVSSDFYGNWKNDLFVSSLKFEYLHRLKMNGNAVVGHETLLEGIGRVRDAQMGIDGYLYIVVEGPGRLIRLVPEQ</sequence>
<evidence type="ECO:0000256" key="3">
    <source>
        <dbReference type="ARBA" id="ARBA00023004"/>
    </source>
</evidence>
<dbReference type="InterPro" id="IPR011041">
    <property type="entry name" value="Quinoprot_gluc/sorb_DH_b-prop"/>
</dbReference>
<evidence type="ECO:0000256" key="1">
    <source>
        <dbReference type="ARBA" id="ARBA00022617"/>
    </source>
</evidence>
<name>A0A3B0C9G1_9FLAO</name>